<feature type="coiled-coil region" evidence="2">
    <location>
        <begin position="329"/>
        <end position="370"/>
    </location>
</feature>
<feature type="coiled-coil region" evidence="2">
    <location>
        <begin position="607"/>
        <end position="634"/>
    </location>
</feature>
<organism evidence="4 5">
    <name type="scientific">Loxostege sticticalis</name>
    <name type="common">Beet webworm moth</name>
    <dbReference type="NCBI Taxonomy" id="481309"/>
    <lineage>
        <taxon>Eukaryota</taxon>
        <taxon>Metazoa</taxon>
        <taxon>Ecdysozoa</taxon>
        <taxon>Arthropoda</taxon>
        <taxon>Hexapoda</taxon>
        <taxon>Insecta</taxon>
        <taxon>Pterygota</taxon>
        <taxon>Neoptera</taxon>
        <taxon>Endopterygota</taxon>
        <taxon>Lepidoptera</taxon>
        <taxon>Glossata</taxon>
        <taxon>Ditrysia</taxon>
        <taxon>Pyraloidea</taxon>
        <taxon>Crambidae</taxon>
        <taxon>Pyraustinae</taxon>
        <taxon>Loxostege</taxon>
    </lineage>
</organism>
<dbReference type="InterPro" id="IPR024858">
    <property type="entry name" value="GOLGA"/>
</dbReference>
<dbReference type="EMBL" id="JBEUOH010000004">
    <property type="protein sequence ID" value="KAL0894729.1"/>
    <property type="molecule type" value="Genomic_DNA"/>
</dbReference>
<dbReference type="Proteomes" id="UP001549920">
    <property type="component" value="Unassembled WGS sequence"/>
</dbReference>
<gene>
    <name evidence="4" type="ORF">ABMA27_013263</name>
</gene>
<feature type="domain" description="Golgin subfamily A conserved" evidence="3">
    <location>
        <begin position="255"/>
        <end position="471"/>
    </location>
</feature>
<accession>A0ABR3IEP5</accession>
<reference evidence="4 5" key="1">
    <citation type="submission" date="2024-06" db="EMBL/GenBank/DDBJ databases">
        <title>A chromosome-level genome assembly of beet webworm, Loxostege sticticalis.</title>
        <authorList>
            <person name="Zhang Y."/>
        </authorList>
    </citation>
    <scope>NUCLEOTIDE SEQUENCE [LARGE SCALE GENOMIC DNA]</scope>
    <source>
        <strain evidence="4">AQ026</strain>
        <tissue evidence="4">Whole body</tissue>
    </source>
</reference>
<feature type="domain" description="Golgin subfamily A conserved" evidence="3">
    <location>
        <begin position="518"/>
        <end position="635"/>
    </location>
</feature>
<evidence type="ECO:0000256" key="2">
    <source>
        <dbReference type="SAM" id="Coils"/>
    </source>
</evidence>
<dbReference type="InterPro" id="IPR043976">
    <property type="entry name" value="GOLGA_cons_dom"/>
</dbReference>
<keyword evidence="1 2" id="KW-0175">Coiled coil</keyword>
<evidence type="ECO:0000313" key="5">
    <source>
        <dbReference type="Proteomes" id="UP001549920"/>
    </source>
</evidence>
<proteinExistence type="predicted"/>
<sequence length="690" mass="79989">MDMRAAKLALARKKLKDHQEKKSGTTQKPVVIDTIDSTLPQENTSVSESGNIVNALAECSGSLDSSNIITKKNYQVEPNGVDINVTEILISNKRNLEEQVSELESKLRELDSAYRAEVNNHNCAKQQVTFLQNELKDLMDKYAIAMENKITINKNIEELNKIKTSLFDDNNNLKEQLEFTKSILTAKETENSCLHNQMNNLQNELDFTKLQLQQLTSGSNICMAQTDAKSENSEELLQKINTLEELLKTAHKERDQVNTHYEQYVRELNEELKSAMIKNEEFSKEISNLSIREGSLIEQISEMEIRLQSFKIKKDEETIVHTTVNNEELINLQNKYTKTQTELEDLIRKYEELSALYTKSENTVRELQEEINSNSSHDNISISKLTADIASDKIAAQRATEQNKKLKTNIQELEESFVKMSQDKLELTEKLTAEKYLNRELTIKLAEIEEKSKDLYTKLRAKDEEMIRLQMNFRELEKELENKCTHEKISCEVIDQEDTFTENNRLLDANVDSNEISDNTNNNECLKDCIKTYEKENIPKEDAMVKLQERFMKIMGEVADLSDEKHRLEHIILQLQNETDTICEYVALYQQQRSLLKKRDEERNAQIKLFQIECDRLKSQLEELSRTIIKFAEDKELSTYFQVEHRKNDMERIRSLLVNLKNSTLVDPKTSLELSNVYPCNCCSGNLIDV</sequence>
<evidence type="ECO:0000256" key="1">
    <source>
        <dbReference type="ARBA" id="ARBA00023054"/>
    </source>
</evidence>
<feature type="coiled-coil region" evidence="2">
    <location>
        <begin position="86"/>
        <end position="285"/>
    </location>
</feature>
<feature type="coiled-coil region" evidence="2">
    <location>
        <begin position="396"/>
        <end position="479"/>
    </location>
</feature>
<dbReference type="PANTHER" id="PTHR10881">
    <property type="entry name" value="GOLGIN SUBFAMILY A MEMBER-RELATED"/>
    <property type="match status" value="1"/>
</dbReference>
<comment type="caution">
    <text evidence="4">The sequence shown here is derived from an EMBL/GenBank/DDBJ whole genome shotgun (WGS) entry which is preliminary data.</text>
</comment>
<protein>
    <recommendedName>
        <fullName evidence="3">Golgin subfamily A conserved domain-containing protein</fullName>
    </recommendedName>
</protein>
<evidence type="ECO:0000313" key="4">
    <source>
        <dbReference type="EMBL" id="KAL0894729.1"/>
    </source>
</evidence>
<evidence type="ECO:0000259" key="3">
    <source>
        <dbReference type="Pfam" id="PF15070"/>
    </source>
</evidence>
<dbReference type="Pfam" id="PF15070">
    <property type="entry name" value="GOLGA2L5"/>
    <property type="match status" value="2"/>
</dbReference>
<keyword evidence="5" id="KW-1185">Reference proteome</keyword>
<name>A0ABR3IEP5_LOXSC</name>
<dbReference type="PANTHER" id="PTHR10881:SF46">
    <property type="entry name" value="GOLGIN SUBFAMILY A MEMBER 2"/>
    <property type="match status" value="1"/>
</dbReference>